<dbReference type="AlphaFoldDB" id="A0A382F4N9"/>
<gene>
    <name evidence="1" type="ORF">METZ01_LOCUS210832</name>
</gene>
<protein>
    <recommendedName>
        <fullName evidence="2">UDP-glucose/GDP-mannose dehydrogenase dimerisation domain-containing protein</fullName>
    </recommendedName>
</protein>
<sequence length="248" mass="28450">MKKDIVVGLGEIGLPIFKLLSKHFPTDGFDKIEKLNSQKFSKTKDIELMHVCIPFTKSFQSEVIKLEKKFKAKGIVIHSTISPNTTKKLQGKLSVPIIYSATRGVHKRMLKDLKRYTKFFSIDNSAPNSKWASKTFENRMKKCGIKPKKMSEPITLELAKIVCDTSYLGWLINYAQISKIISDKYNADFDEMWSFSDEIHKFLKNRPKMFPGFIGGHCVIPNLQLIDNELLNQIDIANKNFAKQKKSK</sequence>
<accession>A0A382F4N9</accession>
<reference evidence="1" key="1">
    <citation type="submission" date="2018-05" db="EMBL/GenBank/DDBJ databases">
        <authorList>
            <person name="Lanie J.A."/>
            <person name="Ng W.-L."/>
            <person name="Kazmierczak K.M."/>
            <person name="Andrzejewski T.M."/>
            <person name="Davidsen T.M."/>
            <person name="Wayne K.J."/>
            <person name="Tettelin H."/>
            <person name="Glass J.I."/>
            <person name="Rusch D."/>
            <person name="Podicherti R."/>
            <person name="Tsui H.-C.T."/>
            <person name="Winkler M.E."/>
        </authorList>
    </citation>
    <scope>NUCLEOTIDE SEQUENCE</scope>
</reference>
<organism evidence="1">
    <name type="scientific">marine metagenome</name>
    <dbReference type="NCBI Taxonomy" id="408172"/>
    <lineage>
        <taxon>unclassified sequences</taxon>
        <taxon>metagenomes</taxon>
        <taxon>ecological metagenomes</taxon>
    </lineage>
</organism>
<proteinExistence type="predicted"/>
<evidence type="ECO:0000313" key="1">
    <source>
        <dbReference type="EMBL" id="SVB57978.1"/>
    </source>
</evidence>
<name>A0A382F4N9_9ZZZZ</name>
<dbReference type="EMBL" id="UINC01047995">
    <property type="protein sequence ID" value="SVB57978.1"/>
    <property type="molecule type" value="Genomic_DNA"/>
</dbReference>
<evidence type="ECO:0008006" key="2">
    <source>
        <dbReference type="Google" id="ProtNLM"/>
    </source>
</evidence>